<keyword evidence="4 6" id="KW-1133">Transmembrane helix</keyword>
<feature type="transmembrane region" description="Helical" evidence="6">
    <location>
        <begin position="81"/>
        <end position="102"/>
    </location>
</feature>
<evidence type="ECO:0000256" key="3">
    <source>
        <dbReference type="ARBA" id="ARBA00022692"/>
    </source>
</evidence>
<organism evidence="8 9">
    <name type="scientific">Tigriopus californicus</name>
    <name type="common">Marine copepod</name>
    <dbReference type="NCBI Taxonomy" id="6832"/>
    <lineage>
        <taxon>Eukaryota</taxon>
        <taxon>Metazoa</taxon>
        <taxon>Ecdysozoa</taxon>
        <taxon>Arthropoda</taxon>
        <taxon>Crustacea</taxon>
        <taxon>Multicrustacea</taxon>
        <taxon>Hexanauplia</taxon>
        <taxon>Copepoda</taxon>
        <taxon>Harpacticoida</taxon>
        <taxon>Harpacticidae</taxon>
        <taxon>Tigriopus</taxon>
    </lineage>
</organism>
<evidence type="ECO:0000256" key="1">
    <source>
        <dbReference type="ARBA" id="ARBA00004370"/>
    </source>
</evidence>
<gene>
    <name evidence="8" type="ORF">TCAL_12622</name>
</gene>
<feature type="transmembrane region" description="Helical" evidence="6">
    <location>
        <begin position="408"/>
        <end position="431"/>
    </location>
</feature>
<keyword evidence="3 6" id="KW-0812">Transmembrane</keyword>
<comment type="similarity">
    <text evidence="2">Belongs to the G-protein coupled receptor 1 family.</text>
</comment>
<dbReference type="Gene3D" id="1.20.1070.10">
    <property type="entry name" value="Rhodopsin 7-helix transmembrane proteins"/>
    <property type="match status" value="2"/>
</dbReference>
<reference evidence="8 9" key="1">
    <citation type="journal article" date="2018" name="Nat. Ecol. Evol.">
        <title>Genomic signatures of mitonuclear coevolution across populations of Tigriopus californicus.</title>
        <authorList>
            <person name="Barreto F.S."/>
            <person name="Watson E.T."/>
            <person name="Lima T.G."/>
            <person name="Willett C.S."/>
            <person name="Edmands S."/>
            <person name="Li W."/>
            <person name="Burton R.S."/>
        </authorList>
    </citation>
    <scope>NUCLEOTIDE SEQUENCE [LARGE SCALE GENOMIC DNA]</scope>
    <source>
        <strain evidence="8 9">San Diego</strain>
    </source>
</reference>
<dbReference type="InterPro" id="IPR017452">
    <property type="entry name" value="GPCR_Rhodpsn_7TM"/>
</dbReference>
<feature type="transmembrane region" description="Helical" evidence="6">
    <location>
        <begin position="160"/>
        <end position="178"/>
    </location>
</feature>
<dbReference type="STRING" id="6832.A0A553PN25"/>
<dbReference type="GO" id="GO:0004930">
    <property type="term" value="F:G protein-coupled receptor activity"/>
    <property type="evidence" value="ECO:0007669"/>
    <property type="project" value="InterPro"/>
</dbReference>
<dbReference type="PRINTS" id="PR00237">
    <property type="entry name" value="GPCRRHODOPSN"/>
</dbReference>
<dbReference type="PROSITE" id="PS50262">
    <property type="entry name" value="G_PROTEIN_RECEP_F1_2"/>
    <property type="match status" value="1"/>
</dbReference>
<keyword evidence="9" id="KW-1185">Reference proteome</keyword>
<evidence type="ECO:0000256" key="6">
    <source>
        <dbReference type="SAM" id="Phobius"/>
    </source>
</evidence>
<feature type="transmembrane region" description="Helical" evidence="6">
    <location>
        <begin position="366"/>
        <end position="388"/>
    </location>
</feature>
<dbReference type="GO" id="GO:0016020">
    <property type="term" value="C:membrane"/>
    <property type="evidence" value="ECO:0007669"/>
    <property type="project" value="UniProtKB-SubCell"/>
</dbReference>
<dbReference type="InterPro" id="IPR000276">
    <property type="entry name" value="GPCR_Rhodpsn"/>
</dbReference>
<comment type="caution">
    <text evidence="8">The sequence shown here is derived from an EMBL/GenBank/DDBJ whole genome shotgun (WGS) entry which is preliminary data.</text>
</comment>
<dbReference type="Proteomes" id="UP000318571">
    <property type="component" value="Chromosome 6"/>
</dbReference>
<protein>
    <recommendedName>
        <fullName evidence="7">G-protein coupled receptors family 1 profile domain-containing protein</fullName>
    </recommendedName>
</protein>
<feature type="domain" description="G-protein coupled receptors family 1 profile" evidence="7">
    <location>
        <begin position="61"/>
        <end position="432"/>
    </location>
</feature>
<evidence type="ECO:0000256" key="2">
    <source>
        <dbReference type="ARBA" id="ARBA00010663"/>
    </source>
</evidence>
<feature type="transmembrane region" description="Helical" evidence="6">
    <location>
        <begin position="42"/>
        <end position="69"/>
    </location>
</feature>
<dbReference type="EMBL" id="VCGU01000002">
    <property type="protein sequence ID" value="TRY79088.1"/>
    <property type="molecule type" value="Genomic_DNA"/>
</dbReference>
<evidence type="ECO:0000259" key="7">
    <source>
        <dbReference type="PROSITE" id="PS50262"/>
    </source>
</evidence>
<name>A0A553PN25_TIGCA</name>
<proteinExistence type="inferred from homology"/>
<comment type="subcellular location">
    <subcellularLocation>
        <location evidence="1">Membrane</location>
    </subcellularLocation>
</comment>
<evidence type="ECO:0000256" key="5">
    <source>
        <dbReference type="ARBA" id="ARBA00023136"/>
    </source>
</evidence>
<dbReference type="PANTHER" id="PTHR46641:SF2">
    <property type="entry name" value="FMRFAMIDE RECEPTOR"/>
    <property type="match status" value="1"/>
</dbReference>
<sequence length="453" mass="50852">MTNPKAFDFNLPPADTKTSPDYGDIDYGDGLFNGISANDKQFMFIVEGLILTIVSILGITGTVMSIGVLIKPVVRETFSALLTGLAVCDTLFLCTSLIMFGLPKLCHWFAENVTNPSAPVSFGLIHIWRVGSTCLTLSVTLERYCAICHPLGNTKVKQKYLLIGSLVFATLYNIPKFFEMKNMMLNNGQIFTMNSPMRENRFYKLNSTNIFNFRDDRRKLSNITDCIQLQSYSADPRNQAKPETQESFFEISDESLVATPYIERKSIVPIARQQSLDRKRHSSAGLTLVPAHHKRVPRNRSLSCIEPDIAISKISFDGHSETSHRTIVEEHRPFLWLSTSKDGIRKAFFGTKPVSRISVSARKEKALGATLIGVSVLFLTCQSVKLIPDIYEGFFCEKGASNYCRNTPVINTIISLSNLLMCINSAANFLMYMVRGTKFRRAFILTYSVKCCR</sequence>
<dbReference type="InterPro" id="IPR052954">
    <property type="entry name" value="GPCR-Ligand_Int"/>
</dbReference>
<evidence type="ECO:0000313" key="9">
    <source>
        <dbReference type="Proteomes" id="UP000318571"/>
    </source>
</evidence>
<evidence type="ECO:0000256" key="4">
    <source>
        <dbReference type="ARBA" id="ARBA00022989"/>
    </source>
</evidence>
<dbReference type="PANTHER" id="PTHR46641">
    <property type="entry name" value="FMRFAMIDE RECEPTOR-RELATED"/>
    <property type="match status" value="1"/>
</dbReference>
<dbReference type="OMA" id="TAVECIN"/>
<dbReference type="SUPFAM" id="SSF81321">
    <property type="entry name" value="Family A G protein-coupled receptor-like"/>
    <property type="match status" value="2"/>
</dbReference>
<evidence type="ECO:0000313" key="8">
    <source>
        <dbReference type="EMBL" id="TRY79088.1"/>
    </source>
</evidence>
<dbReference type="AlphaFoldDB" id="A0A553PN25"/>
<accession>A0A553PN25</accession>
<keyword evidence="5 6" id="KW-0472">Membrane</keyword>